<dbReference type="OMA" id="DVACTHG"/>
<keyword evidence="3" id="KW-1185">Reference proteome</keyword>
<feature type="compositionally biased region" description="Acidic residues" evidence="1">
    <location>
        <begin position="160"/>
        <end position="178"/>
    </location>
</feature>
<organism evidence="2 3">
    <name type="scientific">Serendipita indica (strain DSM 11827)</name>
    <name type="common">Root endophyte fungus</name>
    <name type="synonym">Piriformospora indica</name>
    <dbReference type="NCBI Taxonomy" id="1109443"/>
    <lineage>
        <taxon>Eukaryota</taxon>
        <taxon>Fungi</taxon>
        <taxon>Dikarya</taxon>
        <taxon>Basidiomycota</taxon>
        <taxon>Agaricomycotina</taxon>
        <taxon>Agaricomycetes</taxon>
        <taxon>Sebacinales</taxon>
        <taxon>Serendipitaceae</taxon>
        <taxon>Serendipita</taxon>
    </lineage>
</organism>
<dbReference type="AlphaFoldDB" id="G4TRB1"/>
<comment type="caution">
    <text evidence="2">The sequence shown here is derived from an EMBL/GenBank/DDBJ whole genome shotgun (WGS) entry which is preliminary data.</text>
</comment>
<feature type="compositionally biased region" description="Basic residues" evidence="1">
    <location>
        <begin position="90"/>
        <end position="103"/>
    </location>
</feature>
<evidence type="ECO:0000313" key="3">
    <source>
        <dbReference type="Proteomes" id="UP000007148"/>
    </source>
</evidence>
<dbReference type="Proteomes" id="UP000007148">
    <property type="component" value="Unassembled WGS sequence"/>
</dbReference>
<dbReference type="InParanoid" id="G4TRB1"/>
<dbReference type="OrthoDB" id="3260379at2759"/>
<dbReference type="HOGENOM" id="CLU_074396_0_0_1"/>
<sequence>MPPKKKVSAKLRKELSEYASLVRALHVTSTQDIIPHLTGSFPAPGAAVPTTEDTDAVMHAIDLRPDDENMHSPGQEGQSDINEEEEHTSKQKKPSQRPSRAHKYQRDQWSRWPMLRDHIFVPEWSLQDEVQAIAERKFGKRTQQEPLINKEAHHQAPTVSDEERDSVEEQLDEMSTDDELDQNLESLGEEKSYLPTGVARGLALESDFLLQRIFATLGAHRYCVAPAVQTRLFPMDWKAVFMALNATGVVDEQTLRVCYEKMERLHESEEQADIFHHERREQRMQHRLKELEKSIGPGIDTLHLCKNPN</sequence>
<dbReference type="eggNOG" id="ENOG502SV97">
    <property type="taxonomic scope" value="Eukaryota"/>
</dbReference>
<feature type="region of interest" description="Disordered" evidence="1">
    <location>
        <begin position="151"/>
        <end position="178"/>
    </location>
</feature>
<name>G4TRB1_SERID</name>
<feature type="region of interest" description="Disordered" evidence="1">
    <location>
        <begin position="65"/>
        <end position="106"/>
    </location>
</feature>
<reference evidence="2 3" key="1">
    <citation type="journal article" date="2011" name="PLoS Pathog.">
        <title>Endophytic Life Strategies Decoded by Genome and Transcriptome Analyses of the Mutualistic Root Symbiont Piriformospora indica.</title>
        <authorList>
            <person name="Zuccaro A."/>
            <person name="Lahrmann U."/>
            <person name="Guldener U."/>
            <person name="Langen G."/>
            <person name="Pfiffi S."/>
            <person name="Biedenkopf D."/>
            <person name="Wong P."/>
            <person name="Samans B."/>
            <person name="Grimm C."/>
            <person name="Basiewicz M."/>
            <person name="Murat C."/>
            <person name="Martin F."/>
            <person name="Kogel K.H."/>
        </authorList>
    </citation>
    <scope>NUCLEOTIDE SEQUENCE [LARGE SCALE GENOMIC DNA]</scope>
    <source>
        <strain evidence="2 3">DSM 11827</strain>
    </source>
</reference>
<evidence type="ECO:0000313" key="2">
    <source>
        <dbReference type="EMBL" id="CCA73854.1"/>
    </source>
</evidence>
<dbReference type="EMBL" id="CAFZ01000258">
    <property type="protein sequence ID" value="CCA73854.1"/>
    <property type="molecule type" value="Genomic_DNA"/>
</dbReference>
<accession>G4TRB1</accession>
<protein>
    <submittedName>
        <fullName evidence="2">Uncharacterized protein</fullName>
    </submittedName>
</protein>
<evidence type="ECO:0000256" key="1">
    <source>
        <dbReference type="SAM" id="MobiDB-lite"/>
    </source>
</evidence>
<gene>
    <name evidence="2" type="ORF">PIIN_07808</name>
</gene>
<proteinExistence type="predicted"/>